<dbReference type="Proteomes" id="UP001558613">
    <property type="component" value="Unassembled WGS sequence"/>
</dbReference>
<sequence>MSVFTLIVPAPTVDSRNHPSTRLTCCLFNSAPQSADSFICMHSQGAMCSHSYKPHAKHSLQKMPAQMDVTTSWGMKRKSSPVTPTKITVPPSKVKTSQDSSEALNASLVQAIEKLTSKMDSFGDQLRENSVMVANITKLVELNATEIKECKVKIQAIEKEVPCLVKENNELKEKVTELERYKRRWNP</sequence>
<organism evidence="3 4">
    <name type="scientific">Cirrhinus molitorella</name>
    <name type="common">mud carp</name>
    <dbReference type="NCBI Taxonomy" id="172907"/>
    <lineage>
        <taxon>Eukaryota</taxon>
        <taxon>Metazoa</taxon>
        <taxon>Chordata</taxon>
        <taxon>Craniata</taxon>
        <taxon>Vertebrata</taxon>
        <taxon>Euteleostomi</taxon>
        <taxon>Actinopterygii</taxon>
        <taxon>Neopterygii</taxon>
        <taxon>Teleostei</taxon>
        <taxon>Ostariophysi</taxon>
        <taxon>Cypriniformes</taxon>
        <taxon>Cyprinidae</taxon>
        <taxon>Labeoninae</taxon>
        <taxon>Labeonini</taxon>
        <taxon>Cirrhinus</taxon>
    </lineage>
</organism>
<dbReference type="EMBL" id="JAYMGO010000008">
    <property type="protein sequence ID" value="KAL1269220.1"/>
    <property type="molecule type" value="Genomic_DNA"/>
</dbReference>
<comment type="caution">
    <text evidence="3">The sequence shown here is derived from an EMBL/GenBank/DDBJ whole genome shotgun (WGS) entry which is preliminary data.</text>
</comment>
<keyword evidence="1" id="KW-0175">Coiled coil</keyword>
<feature type="region of interest" description="Disordered" evidence="2">
    <location>
        <begin position="75"/>
        <end position="100"/>
    </location>
</feature>
<gene>
    <name evidence="3" type="ORF">QQF64_031509</name>
</gene>
<evidence type="ECO:0000313" key="3">
    <source>
        <dbReference type="EMBL" id="KAL1269220.1"/>
    </source>
</evidence>
<proteinExistence type="predicted"/>
<protein>
    <submittedName>
        <fullName evidence="3">Uncharacterized protein</fullName>
    </submittedName>
</protein>
<evidence type="ECO:0000313" key="4">
    <source>
        <dbReference type="Proteomes" id="UP001558613"/>
    </source>
</evidence>
<name>A0ABR3MX84_9TELE</name>
<evidence type="ECO:0000256" key="1">
    <source>
        <dbReference type="SAM" id="Coils"/>
    </source>
</evidence>
<reference evidence="3 4" key="1">
    <citation type="submission" date="2023-09" db="EMBL/GenBank/DDBJ databases">
        <authorList>
            <person name="Wang M."/>
        </authorList>
    </citation>
    <scope>NUCLEOTIDE SEQUENCE [LARGE SCALE GENOMIC DNA]</scope>
    <source>
        <strain evidence="3">GT-2023</strain>
        <tissue evidence="3">Liver</tissue>
    </source>
</reference>
<keyword evidence="4" id="KW-1185">Reference proteome</keyword>
<evidence type="ECO:0000256" key="2">
    <source>
        <dbReference type="SAM" id="MobiDB-lite"/>
    </source>
</evidence>
<feature type="coiled-coil region" evidence="1">
    <location>
        <begin position="154"/>
        <end position="184"/>
    </location>
</feature>
<accession>A0ABR3MX84</accession>